<name>A0A6J6NZX7_9ZZZZ</name>
<dbReference type="Gene3D" id="3.40.50.720">
    <property type="entry name" value="NAD(P)-binding Rossmann-like Domain"/>
    <property type="match status" value="1"/>
</dbReference>
<dbReference type="EMBL" id="CAEZXM010000137">
    <property type="protein sequence ID" value="CAB4692490.1"/>
    <property type="molecule type" value="Genomic_DNA"/>
</dbReference>
<evidence type="ECO:0000256" key="1">
    <source>
        <dbReference type="ARBA" id="ARBA00006484"/>
    </source>
</evidence>
<comment type="similarity">
    <text evidence="1">Belongs to the short-chain dehydrogenases/reductases (SDR) family.</text>
</comment>
<gene>
    <name evidence="2" type="ORF">UFOPK2366_00836</name>
</gene>
<dbReference type="AlphaFoldDB" id="A0A6J6NZX7"/>
<protein>
    <submittedName>
        <fullName evidence="2">Unannotated protein</fullName>
    </submittedName>
</protein>
<dbReference type="PANTHER" id="PTHR42879">
    <property type="entry name" value="3-OXOACYL-(ACYL-CARRIER-PROTEIN) REDUCTASE"/>
    <property type="match status" value="1"/>
</dbReference>
<accession>A0A6J6NZX7</accession>
<dbReference type="PRINTS" id="PR00081">
    <property type="entry name" value="GDHRDH"/>
</dbReference>
<dbReference type="InterPro" id="IPR036291">
    <property type="entry name" value="NAD(P)-bd_dom_sf"/>
</dbReference>
<dbReference type="FunFam" id="3.40.50.720:FF:000084">
    <property type="entry name" value="Short-chain dehydrogenase reductase"/>
    <property type="match status" value="1"/>
</dbReference>
<organism evidence="2">
    <name type="scientific">freshwater metagenome</name>
    <dbReference type="NCBI Taxonomy" id="449393"/>
    <lineage>
        <taxon>unclassified sequences</taxon>
        <taxon>metagenomes</taxon>
        <taxon>ecological metagenomes</taxon>
    </lineage>
</organism>
<reference evidence="2" key="1">
    <citation type="submission" date="2020-05" db="EMBL/GenBank/DDBJ databases">
        <authorList>
            <person name="Chiriac C."/>
            <person name="Salcher M."/>
            <person name="Ghai R."/>
            <person name="Kavagutti S V."/>
        </authorList>
    </citation>
    <scope>NUCLEOTIDE SEQUENCE</scope>
</reference>
<dbReference type="InterPro" id="IPR002347">
    <property type="entry name" value="SDR_fam"/>
</dbReference>
<sequence length="248" mass="24774">MDMGISGKRAAVAGGSSGLGLATAKALAAEGAQVVICGRDADRLEAAALAVGHGCIPVVCDVGSAEGGAAFVEAAINALGGVDILVANAGGPPPGTFASTPVDLYQVGLDLNLLSIVGMCKAAIPTMQERKWGRVIAITSVAVRQPIPTLILSNTARSGVTGFLKTVACEVAHDGVTVNTVQPGMHLTGRITQLYGAAPDASAMGIPAGVMGDPDDFGHVVTFLCSDHAKFVTGVQMHVDGGAYGGLL</sequence>
<dbReference type="Pfam" id="PF13561">
    <property type="entry name" value="adh_short_C2"/>
    <property type="match status" value="1"/>
</dbReference>
<dbReference type="InterPro" id="IPR050259">
    <property type="entry name" value="SDR"/>
</dbReference>
<proteinExistence type="inferred from homology"/>
<dbReference type="PANTHER" id="PTHR42879:SF6">
    <property type="entry name" value="NADPH-DEPENDENT REDUCTASE BACG"/>
    <property type="match status" value="1"/>
</dbReference>
<dbReference type="SUPFAM" id="SSF51735">
    <property type="entry name" value="NAD(P)-binding Rossmann-fold domains"/>
    <property type="match status" value="1"/>
</dbReference>
<dbReference type="CDD" id="cd05344">
    <property type="entry name" value="BKR_like_SDR_like"/>
    <property type="match status" value="1"/>
</dbReference>
<evidence type="ECO:0000313" key="2">
    <source>
        <dbReference type="EMBL" id="CAB4692490.1"/>
    </source>
</evidence>